<dbReference type="InterPro" id="IPR026960">
    <property type="entry name" value="RVT-Znf"/>
</dbReference>
<keyword evidence="3" id="KW-1185">Reference proteome</keyword>
<sequence>MILIFHSFKGSSDLEDGCDDLLVSRLKYNALDDFQEVFQTSSMKSSDVVFSHVFNQMVLIFHSFKGFSDLDLMCRFFRSGRLLGRFTYDFHGGRLEVIHLDDFQVSRLQPEDLPIQNQPVPSPDGGDDLILWRHSGGKYRDHFLANETWNQIRDKHEKVGWSSSVWIAQGVPRFAFITWLAVKNRLATGDRMRTWGIQ</sequence>
<accession>A0ABQ7DKG9</accession>
<reference evidence="2 3" key="1">
    <citation type="journal article" date="2020" name="BMC Genomics">
        <title>Intraspecific diversification of the crop wild relative Brassica cretica Lam. using demographic model selection.</title>
        <authorList>
            <person name="Kioukis A."/>
            <person name="Michalopoulou V.A."/>
            <person name="Briers L."/>
            <person name="Pirintsos S."/>
            <person name="Studholme D.J."/>
            <person name="Pavlidis P."/>
            <person name="Sarris P.F."/>
        </authorList>
    </citation>
    <scope>NUCLEOTIDE SEQUENCE [LARGE SCALE GENOMIC DNA]</scope>
    <source>
        <strain evidence="3">cv. PFS-1207/04</strain>
    </source>
</reference>
<dbReference type="Pfam" id="PF13966">
    <property type="entry name" value="zf-RVT"/>
    <property type="match status" value="1"/>
</dbReference>
<dbReference type="EMBL" id="QGKV02000649">
    <property type="protein sequence ID" value="KAF3577590.1"/>
    <property type="molecule type" value="Genomic_DNA"/>
</dbReference>
<protein>
    <recommendedName>
        <fullName evidence="1">Reverse transcriptase zinc-binding domain-containing protein</fullName>
    </recommendedName>
</protein>
<evidence type="ECO:0000259" key="1">
    <source>
        <dbReference type="Pfam" id="PF13966"/>
    </source>
</evidence>
<organism evidence="2 3">
    <name type="scientific">Brassica cretica</name>
    <name type="common">Mustard</name>
    <dbReference type="NCBI Taxonomy" id="69181"/>
    <lineage>
        <taxon>Eukaryota</taxon>
        <taxon>Viridiplantae</taxon>
        <taxon>Streptophyta</taxon>
        <taxon>Embryophyta</taxon>
        <taxon>Tracheophyta</taxon>
        <taxon>Spermatophyta</taxon>
        <taxon>Magnoliopsida</taxon>
        <taxon>eudicotyledons</taxon>
        <taxon>Gunneridae</taxon>
        <taxon>Pentapetalae</taxon>
        <taxon>rosids</taxon>
        <taxon>malvids</taxon>
        <taxon>Brassicales</taxon>
        <taxon>Brassicaceae</taxon>
        <taxon>Brassiceae</taxon>
        <taxon>Brassica</taxon>
    </lineage>
</organism>
<dbReference type="Proteomes" id="UP000266723">
    <property type="component" value="Unassembled WGS sequence"/>
</dbReference>
<feature type="domain" description="Reverse transcriptase zinc-binding" evidence="1">
    <location>
        <begin position="143"/>
        <end position="198"/>
    </location>
</feature>
<comment type="caution">
    <text evidence="2">The sequence shown here is derived from an EMBL/GenBank/DDBJ whole genome shotgun (WGS) entry which is preliminary data.</text>
</comment>
<evidence type="ECO:0000313" key="2">
    <source>
        <dbReference type="EMBL" id="KAF3577590.1"/>
    </source>
</evidence>
<evidence type="ECO:0000313" key="3">
    <source>
        <dbReference type="Proteomes" id="UP000266723"/>
    </source>
</evidence>
<gene>
    <name evidence="2" type="ORF">DY000_02030698</name>
</gene>
<name>A0ABQ7DKG9_BRACR</name>
<proteinExistence type="predicted"/>